<protein>
    <recommendedName>
        <fullName evidence="1">GIY-YIG domain-containing protein</fullName>
    </recommendedName>
</protein>
<dbReference type="InterPro" id="IPR027417">
    <property type="entry name" value="P-loop_NTPase"/>
</dbReference>
<dbReference type="InterPro" id="IPR000305">
    <property type="entry name" value="GIY-YIG_endonuc"/>
</dbReference>
<organism evidence="2 3">
    <name type="scientific">Bifidobacterium cebidarum</name>
    <dbReference type="NCBI Taxonomy" id="2650773"/>
    <lineage>
        <taxon>Bacteria</taxon>
        <taxon>Bacillati</taxon>
        <taxon>Actinomycetota</taxon>
        <taxon>Actinomycetes</taxon>
        <taxon>Bifidobacteriales</taxon>
        <taxon>Bifidobacteriaceae</taxon>
        <taxon>Bifidobacterium</taxon>
    </lineage>
</organism>
<proteinExistence type="predicted"/>
<dbReference type="AlphaFoldDB" id="A0A6I1GA12"/>
<sequence>MSIERMEPIIVNLPYGKYGKADFEKALSEAEKGNGASKAAKDSELENTMLYLLSYPTVYIVYSGTRNRYSAKNEYTAYVGETNDIRHRTSEHLKGDANRRDDWRAVKEAVDKNADAFKQYVISHPMFNKSLTLDVENRLMHYMSSTESVKKLNNRRTNAQGLYYTSDYFDAIFSKIWLGLHRDDPELFPAEEIIRDSALFKASPFHRLSPQQLDAEEAILAQLEMLVEKDRDTVGLTVNPQLIFVQGAAGTGKTVLLSHLFYRIATEIGIQGATYSEDEEQSDLNRLQVNELSAYILVNHKEQVHVYNQIALKLGLQKKPDEVVMLPSQFINRFSETNGRGRGFPDRPKGRADIVLIDEAHLLTTQGTQGYSGKNQLYDILRRARIVIAVFDPEQILQSRQQWHSAVLQRLFPNADLDNDNTGRISKSDTVNLGEEDGLPPMSVDVSHIRLARQFRIDASEEVVQWIDRFAAGEGIEPIPQDRVPLNTNGKPCRQPYEIKVFDSPIELFNAIAEKSRKPAGGWNGAGLSRVLATYDWKYSASRNDGDPHGFWNVSMHCDSSGHWHMGLAEDDEEGYIPGDVSTCRFCKPWNYQLDDPNPRSIDKNLSWAGKDYTIDEIGSTFTIQGFDLNYAGVIIGPSVKYRDGQIIFDGQASHNYLATNKRRDLDTDFTKKNLQHELNVLLKRGVHGLYLFAVDEGLRHRLEECYEKSH</sequence>
<gene>
    <name evidence="2" type="ORF">F7D08_1106</name>
</gene>
<dbReference type="EMBL" id="WBVS01000004">
    <property type="protein sequence ID" value="KAB7788365.1"/>
    <property type="molecule type" value="Genomic_DNA"/>
</dbReference>
<dbReference type="Proteomes" id="UP000468413">
    <property type="component" value="Unassembled WGS sequence"/>
</dbReference>
<dbReference type="SUPFAM" id="SSF82771">
    <property type="entry name" value="GIY-YIG endonuclease"/>
    <property type="match status" value="1"/>
</dbReference>
<comment type="caution">
    <text evidence="2">The sequence shown here is derived from an EMBL/GenBank/DDBJ whole genome shotgun (WGS) entry which is preliminary data.</text>
</comment>
<dbReference type="PROSITE" id="PS50164">
    <property type="entry name" value="GIY_YIG"/>
    <property type="match status" value="1"/>
</dbReference>
<evidence type="ECO:0000313" key="3">
    <source>
        <dbReference type="Proteomes" id="UP000468413"/>
    </source>
</evidence>
<accession>A0A6I1GA12</accession>
<evidence type="ECO:0000259" key="1">
    <source>
        <dbReference type="PROSITE" id="PS50164"/>
    </source>
</evidence>
<dbReference type="CDD" id="cd10439">
    <property type="entry name" value="GIY-YIG_COG3410"/>
    <property type="match status" value="1"/>
</dbReference>
<dbReference type="SUPFAM" id="SSF52540">
    <property type="entry name" value="P-loop containing nucleoside triphosphate hydrolases"/>
    <property type="match status" value="1"/>
</dbReference>
<name>A0A6I1GA12_9BIFI</name>
<dbReference type="InterPro" id="IPR018647">
    <property type="entry name" value="SLFN_3-like_DNA/RNA_helicase"/>
</dbReference>
<dbReference type="Pfam" id="PF09848">
    <property type="entry name" value="SLFN-g3_helicase"/>
    <property type="match status" value="1"/>
</dbReference>
<dbReference type="InterPro" id="IPR035901">
    <property type="entry name" value="GIY-YIG_endonuc_sf"/>
</dbReference>
<keyword evidence="3" id="KW-1185">Reference proteome</keyword>
<evidence type="ECO:0000313" key="2">
    <source>
        <dbReference type="EMBL" id="KAB7788365.1"/>
    </source>
</evidence>
<feature type="domain" description="GIY-YIG" evidence="1">
    <location>
        <begin position="54"/>
        <end position="154"/>
    </location>
</feature>
<dbReference type="Gene3D" id="3.40.50.300">
    <property type="entry name" value="P-loop containing nucleotide triphosphate hydrolases"/>
    <property type="match status" value="1"/>
</dbReference>
<dbReference type="RefSeq" id="WP_226803394.1">
    <property type="nucleotide sequence ID" value="NZ_WBVS01000004.1"/>
</dbReference>
<reference evidence="2 3" key="1">
    <citation type="submission" date="2019-09" db="EMBL/GenBank/DDBJ databases">
        <title>Characterization of the phylogenetic diversity of two novel species belonging to the genus Bifidobacterium: Bifidobacterium cebidarum sp. nov. and Bifidobacterium leontopitheci sp. nov.</title>
        <authorList>
            <person name="Lugli G.A."/>
            <person name="Duranti S."/>
            <person name="Milani C."/>
            <person name="Turroni F."/>
            <person name="Ventura M."/>
        </authorList>
    </citation>
    <scope>NUCLEOTIDE SEQUENCE [LARGE SCALE GENOMIC DNA]</scope>
    <source>
        <strain evidence="2 3">LMG 31469</strain>
    </source>
</reference>